<accession>R7ZZ37</accession>
<dbReference type="RefSeq" id="WP_010852304.1">
    <property type="nucleotide sequence ID" value="NZ_AQHR01000007.1"/>
</dbReference>
<dbReference type="Proteomes" id="UP000013909">
    <property type="component" value="Unassembled WGS sequence"/>
</dbReference>
<dbReference type="Gene3D" id="3.40.50.2000">
    <property type="entry name" value="Glycogen Phosphorylase B"/>
    <property type="match status" value="1"/>
</dbReference>
<dbReference type="SUPFAM" id="SSF53756">
    <property type="entry name" value="UDP-Glycosyltransferase/glycogen phosphorylase"/>
    <property type="match status" value="1"/>
</dbReference>
<dbReference type="OrthoDB" id="925984at2"/>
<dbReference type="STRING" id="1232681.ADIS_0152"/>
<proteinExistence type="predicted"/>
<comment type="caution">
    <text evidence="1">The sequence shown here is derived from an EMBL/GenBank/DDBJ whole genome shotgun (WGS) entry which is preliminary data.</text>
</comment>
<evidence type="ECO:0000313" key="2">
    <source>
        <dbReference type="Proteomes" id="UP000013909"/>
    </source>
</evidence>
<dbReference type="EMBL" id="AQHR01000007">
    <property type="protein sequence ID" value="EON79350.1"/>
    <property type="molecule type" value="Genomic_DNA"/>
</dbReference>
<organism evidence="1 2">
    <name type="scientific">Lunatimonas lonarensis</name>
    <dbReference type="NCBI Taxonomy" id="1232681"/>
    <lineage>
        <taxon>Bacteria</taxon>
        <taxon>Pseudomonadati</taxon>
        <taxon>Bacteroidota</taxon>
        <taxon>Cytophagia</taxon>
        <taxon>Cytophagales</taxon>
        <taxon>Cyclobacteriaceae</taxon>
    </lineage>
</organism>
<name>R7ZZ37_9BACT</name>
<dbReference type="AlphaFoldDB" id="R7ZZ37"/>
<dbReference type="GO" id="GO:0016740">
    <property type="term" value="F:transferase activity"/>
    <property type="evidence" value="ECO:0007669"/>
    <property type="project" value="UniProtKB-KW"/>
</dbReference>
<sequence>MPPNPLIWYVLFPHLAEMAETKKIILASVLKPVDDPRMMYKMGFSMRETNKYRLYILGFPPKNPSIFPEITVSTLFDRRRTHPSRLLAGFRLLRHILTIRPQIVIVTTYELLPALIVAKWLHTFKAVYDVQEDYSQNILFNKTMPTLVRKPAASFVKSIEYIATPWIDWYLLAEQCYRATIPKPERSTLLENKYQGKIIPKGPLMVSRAKGIHFVIVGTLSEVFGVLDAVKWFKNLVQAEPQHTLEIRGHCPLASLRKRLLELTGDCPQITLDASPVPVTHRLFDHAVDKAGAWLMPYQLTDSIRDKMPTKLFDAMARGIPVLITPNPLWEDFISRYPGGIGVDFTDRSEPQRVVEKLAQTSFFKQAPGTEVSWDSEKDKLIHVIEELSKV</sequence>
<gene>
    <name evidence="1" type="ORF">ADIS_0152</name>
</gene>
<keyword evidence="1" id="KW-0808">Transferase</keyword>
<evidence type="ECO:0000313" key="1">
    <source>
        <dbReference type="EMBL" id="EON79350.1"/>
    </source>
</evidence>
<protein>
    <submittedName>
        <fullName evidence="1">Glycosyltransferase</fullName>
    </submittedName>
</protein>
<keyword evidence="2" id="KW-1185">Reference proteome</keyword>
<reference evidence="1 2" key="1">
    <citation type="submission" date="2013-02" db="EMBL/GenBank/DDBJ databases">
        <title>A novel strain isolated from Lonar lake, Maharashtra, India.</title>
        <authorList>
            <person name="Singh A."/>
        </authorList>
    </citation>
    <scope>NUCLEOTIDE SEQUENCE [LARGE SCALE GENOMIC DNA]</scope>
    <source>
        <strain evidence="1 2">AK24</strain>
    </source>
</reference>